<keyword evidence="9" id="KW-1185">Reference proteome</keyword>
<dbReference type="Pfam" id="PF02656">
    <property type="entry name" value="DUF202"/>
    <property type="match status" value="1"/>
</dbReference>
<keyword evidence="3 6" id="KW-0812">Transmembrane</keyword>
<evidence type="ECO:0000259" key="7">
    <source>
        <dbReference type="Pfam" id="PF02656"/>
    </source>
</evidence>
<comment type="subcellular location">
    <subcellularLocation>
        <location evidence="1">Cell membrane</location>
        <topology evidence="1">Multi-pass membrane protein</topology>
    </subcellularLocation>
</comment>
<dbReference type="InterPro" id="IPR052053">
    <property type="entry name" value="IM_YidH-like"/>
</dbReference>
<reference evidence="8 9" key="1">
    <citation type="submission" date="2014-04" db="EMBL/GenBank/DDBJ databases">
        <title>Whole genome shotgun sequence of Geobacillus caldoxylosilyticus NBRC 107762.</title>
        <authorList>
            <person name="Hosoyama A."/>
            <person name="Hosoyama Y."/>
            <person name="Katano-Makiyama Y."/>
            <person name="Tsuchikane K."/>
            <person name="Ohji S."/>
            <person name="Ichikawa N."/>
            <person name="Yamazoe A."/>
            <person name="Fujita N."/>
        </authorList>
    </citation>
    <scope>NUCLEOTIDE SEQUENCE [LARGE SCALE GENOMIC DNA]</scope>
    <source>
        <strain evidence="8 9">NBRC 107762</strain>
    </source>
</reference>
<dbReference type="GO" id="GO:0005886">
    <property type="term" value="C:plasma membrane"/>
    <property type="evidence" value="ECO:0007669"/>
    <property type="project" value="UniProtKB-SubCell"/>
</dbReference>
<name>A0A023DIZ3_9BACL</name>
<comment type="caution">
    <text evidence="8">The sequence shown here is derived from an EMBL/GenBank/DDBJ whole genome shotgun (WGS) entry which is preliminary data.</text>
</comment>
<organism evidence="8 9">
    <name type="scientific">Parageobacillus caldoxylosilyticus NBRC 107762</name>
    <dbReference type="NCBI Taxonomy" id="1220594"/>
    <lineage>
        <taxon>Bacteria</taxon>
        <taxon>Bacillati</taxon>
        <taxon>Bacillota</taxon>
        <taxon>Bacilli</taxon>
        <taxon>Bacillales</taxon>
        <taxon>Anoxybacillaceae</taxon>
        <taxon>Saccharococcus</taxon>
    </lineage>
</organism>
<evidence type="ECO:0000256" key="3">
    <source>
        <dbReference type="ARBA" id="ARBA00022692"/>
    </source>
</evidence>
<dbReference type="PANTHER" id="PTHR34187:SF2">
    <property type="entry name" value="DUF202 DOMAIN-CONTAINING PROTEIN"/>
    <property type="match status" value="1"/>
</dbReference>
<evidence type="ECO:0000256" key="5">
    <source>
        <dbReference type="ARBA" id="ARBA00023136"/>
    </source>
</evidence>
<dbReference type="InterPro" id="IPR003807">
    <property type="entry name" value="DUF202"/>
</dbReference>
<proteinExistence type="predicted"/>
<keyword evidence="5 6" id="KW-0472">Membrane</keyword>
<dbReference type="EMBL" id="BAWO01000054">
    <property type="protein sequence ID" value="GAJ40931.1"/>
    <property type="molecule type" value="Genomic_DNA"/>
</dbReference>
<dbReference type="Proteomes" id="UP000023561">
    <property type="component" value="Unassembled WGS sequence"/>
</dbReference>
<dbReference type="PANTHER" id="PTHR34187">
    <property type="entry name" value="FGR18P"/>
    <property type="match status" value="1"/>
</dbReference>
<evidence type="ECO:0000313" key="8">
    <source>
        <dbReference type="EMBL" id="GAJ40931.1"/>
    </source>
</evidence>
<evidence type="ECO:0000256" key="1">
    <source>
        <dbReference type="ARBA" id="ARBA00004651"/>
    </source>
</evidence>
<evidence type="ECO:0000256" key="6">
    <source>
        <dbReference type="SAM" id="Phobius"/>
    </source>
</evidence>
<accession>A0A023DIZ3</accession>
<dbReference type="AlphaFoldDB" id="A0A023DIZ3"/>
<dbReference type="OrthoDB" id="582337at2"/>
<feature type="domain" description="DUF202" evidence="7">
    <location>
        <begin position="17"/>
        <end position="86"/>
    </location>
</feature>
<sequence>MKEKAQAPTEDSKYIQQHLANERTFLAWIRTAIAITGIGFLIINLHIKSSHHSLSNMAVQMIGTLSVVTGVCTVVFATISYFQKARQINEQTFRTARFLIWFLALLVLFVTLLFGYYFFVSLYKV</sequence>
<keyword evidence="4 6" id="KW-1133">Transmembrane helix</keyword>
<evidence type="ECO:0000256" key="2">
    <source>
        <dbReference type="ARBA" id="ARBA00022475"/>
    </source>
</evidence>
<feature type="transmembrane region" description="Helical" evidence="6">
    <location>
        <begin position="98"/>
        <end position="119"/>
    </location>
</feature>
<dbReference type="RefSeq" id="WP_017436625.1">
    <property type="nucleotide sequence ID" value="NZ_BAWO01000054.1"/>
</dbReference>
<gene>
    <name evidence="8" type="ORF">GCA01S_054_00150</name>
</gene>
<feature type="transmembrane region" description="Helical" evidence="6">
    <location>
        <begin position="57"/>
        <end position="77"/>
    </location>
</feature>
<protein>
    <recommendedName>
        <fullName evidence="7">DUF202 domain-containing protein</fullName>
    </recommendedName>
</protein>
<feature type="transmembrane region" description="Helical" evidence="6">
    <location>
        <begin position="25"/>
        <end position="45"/>
    </location>
</feature>
<evidence type="ECO:0000313" key="9">
    <source>
        <dbReference type="Proteomes" id="UP000023561"/>
    </source>
</evidence>
<keyword evidence="2" id="KW-1003">Cell membrane</keyword>
<evidence type="ECO:0000256" key="4">
    <source>
        <dbReference type="ARBA" id="ARBA00022989"/>
    </source>
</evidence>